<dbReference type="Proteomes" id="UP000600247">
    <property type="component" value="Unassembled WGS sequence"/>
</dbReference>
<name>A0A917HLZ1_9BACL</name>
<protein>
    <recommendedName>
        <fullName evidence="1">Immunity MXAN-0049 protein domain-containing protein</fullName>
    </recommendedName>
</protein>
<dbReference type="Pfam" id="PF07791">
    <property type="entry name" value="Imm11"/>
    <property type="match status" value="1"/>
</dbReference>
<dbReference type="EMBL" id="BMHY01000011">
    <property type="protein sequence ID" value="GGG82877.1"/>
    <property type="molecule type" value="Genomic_DNA"/>
</dbReference>
<feature type="domain" description="Immunity MXAN-0049 protein" evidence="1">
    <location>
        <begin position="12"/>
        <end position="169"/>
    </location>
</feature>
<comment type="caution">
    <text evidence="2">The sequence shown here is derived from an EMBL/GenBank/DDBJ whole genome shotgun (WGS) entry which is preliminary data.</text>
</comment>
<gene>
    <name evidence="2" type="ORF">GCM10010918_45490</name>
</gene>
<reference evidence="2 3" key="1">
    <citation type="journal article" date="2014" name="Int. J. Syst. Evol. Microbiol.">
        <title>Complete genome sequence of Corynebacterium casei LMG S-19264T (=DSM 44701T), isolated from a smear-ripened cheese.</title>
        <authorList>
            <consortium name="US DOE Joint Genome Institute (JGI-PGF)"/>
            <person name="Walter F."/>
            <person name="Albersmeier A."/>
            <person name="Kalinowski J."/>
            <person name="Ruckert C."/>
        </authorList>
    </citation>
    <scope>NUCLEOTIDE SEQUENCE [LARGE SCALE GENOMIC DNA]</scope>
    <source>
        <strain evidence="2 3">CGMCC 1.15286</strain>
    </source>
</reference>
<sequence>MDYFILKQDERYANTPTLLEVRQKIDSRNVNRFHAGKIPDTVVFRVAADADSSFLDILDRQLYLVSDKLKRVIEMYAPGTLFKMIPLIDARNRKQQIYYLPIFEEVEALSSSSEFNLDRSVIKKLVLQRENVQGKKIFALKEGERTLVIVRLDVAESIMRRGFMGTKLVRAAME</sequence>
<evidence type="ECO:0000313" key="2">
    <source>
        <dbReference type="EMBL" id="GGG82877.1"/>
    </source>
</evidence>
<proteinExistence type="predicted"/>
<dbReference type="InterPro" id="IPR012433">
    <property type="entry name" value="Imm11"/>
</dbReference>
<organism evidence="2 3">
    <name type="scientific">Paenibacillus radicis</name>
    <name type="common">ex Gao et al. 2016</name>
    <dbReference type="NCBI Taxonomy" id="1737354"/>
    <lineage>
        <taxon>Bacteria</taxon>
        <taxon>Bacillati</taxon>
        <taxon>Bacillota</taxon>
        <taxon>Bacilli</taxon>
        <taxon>Bacillales</taxon>
        <taxon>Paenibacillaceae</taxon>
        <taxon>Paenibacillus</taxon>
    </lineage>
</organism>
<dbReference type="AlphaFoldDB" id="A0A917HLZ1"/>
<evidence type="ECO:0000259" key="1">
    <source>
        <dbReference type="Pfam" id="PF07791"/>
    </source>
</evidence>
<dbReference type="RefSeq" id="WP_188891772.1">
    <property type="nucleotide sequence ID" value="NZ_BMHY01000011.1"/>
</dbReference>
<evidence type="ECO:0000313" key="3">
    <source>
        <dbReference type="Proteomes" id="UP000600247"/>
    </source>
</evidence>
<keyword evidence="3" id="KW-1185">Reference proteome</keyword>
<accession>A0A917HLZ1</accession>